<evidence type="ECO:0000313" key="1">
    <source>
        <dbReference type="EMBL" id="WNK20092.1"/>
    </source>
</evidence>
<accession>A0ABY9YZA6</accession>
<dbReference type="EMBL" id="CP119391">
    <property type="protein sequence ID" value="WNK20092.1"/>
    <property type="molecule type" value="Genomic_DNA"/>
</dbReference>
<evidence type="ECO:0000313" key="2">
    <source>
        <dbReference type="Proteomes" id="UP001301869"/>
    </source>
</evidence>
<reference evidence="1 2" key="1">
    <citation type="submission" date="2023-03" db="EMBL/GenBank/DDBJ databases">
        <title>Halomonas sp. nov., isolated from Korean tranditional fermented seafood 'Jeotgal'.</title>
        <authorList>
            <person name="Kim B."/>
            <person name="Shin N.-R."/>
        </authorList>
    </citation>
    <scope>NUCLEOTIDE SEQUENCE [LARGE SCALE GENOMIC DNA]</scope>
    <source>
        <strain evidence="1 2">SG2L-4</strain>
    </source>
</reference>
<organism evidence="1 2">
    <name type="scientific">Halomonas piscis</name>
    <dbReference type="NCBI Taxonomy" id="3031727"/>
    <lineage>
        <taxon>Bacteria</taxon>
        <taxon>Pseudomonadati</taxon>
        <taxon>Pseudomonadota</taxon>
        <taxon>Gammaproteobacteria</taxon>
        <taxon>Oceanospirillales</taxon>
        <taxon>Halomonadaceae</taxon>
        <taxon>Halomonas</taxon>
    </lineage>
</organism>
<proteinExistence type="predicted"/>
<dbReference type="InterPro" id="IPR019647">
    <property type="entry name" value="PhoP_reg_network_YrbL"/>
</dbReference>
<protein>
    <submittedName>
        <fullName evidence="1">YrbL family protein</fullName>
    </submittedName>
</protein>
<name>A0ABY9YZA6_9GAMM</name>
<keyword evidence="2" id="KW-1185">Reference proteome</keyword>
<dbReference type="RefSeq" id="WP_311883643.1">
    <property type="nucleotide sequence ID" value="NZ_CP119391.1"/>
</dbReference>
<dbReference type="Pfam" id="PF10707">
    <property type="entry name" value="YrbL-PhoP_reg"/>
    <property type="match status" value="1"/>
</dbReference>
<gene>
    <name evidence="1" type="ORF">P1P91_14980</name>
</gene>
<dbReference type="Proteomes" id="UP001301869">
    <property type="component" value="Chromosome"/>
</dbReference>
<sequence>MLSPERETSEWRVIGRGDERICYQHPDDPGRCVKLSRREKAKQTRRELRYFRRLKRRGVPFTLIPEFFGAVEDAERIGIEQALILDERGELPPNAGEYLARPLAPAQLERFRAGLEALRDYLLAYNVIPCDLVMSNLLVLEREDATLVMLIDGLGASEAIPLAEHVPWLGRQKIRRKWKKFMKKTLMPRLEATQGRQPS</sequence>